<evidence type="ECO:0000256" key="6">
    <source>
        <dbReference type="ARBA" id="ARBA00022771"/>
    </source>
</evidence>
<evidence type="ECO:0000256" key="8">
    <source>
        <dbReference type="ARBA" id="ARBA00023015"/>
    </source>
</evidence>
<evidence type="ECO:0000256" key="11">
    <source>
        <dbReference type="ARBA" id="ARBA00023242"/>
    </source>
</evidence>
<evidence type="ECO:0000256" key="14">
    <source>
        <dbReference type="SAM" id="MobiDB-lite"/>
    </source>
</evidence>
<keyword evidence="17" id="KW-1185">Reference proteome</keyword>
<evidence type="ECO:0000259" key="15">
    <source>
        <dbReference type="PROSITE" id="PS50157"/>
    </source>
</evidence>
<evidence type="ECO:0000256" key="5">
    <source>
        <dbReference type="ARBA" id="ARBA00022737"/>
    </source>
</evidence>
<dbReference type="AlphaFoldDB" id="A0A2J7R1E8"/>
<feature type="region of interest" description="Disordered" evidence="14">
    <location>
        <begin position="544"/>
        <end position="595"/>
    </location>
</feature>
<evidence type="ECO:0000313" key="17">
    <source>
        <dbReference type="Proteomes" id="UP000235965"/>
    </source>
</evidence>
<keyword evidence="3" id="KW-0678">Repressor</keyword>
<proteinExistence type="inferred from homology"/>
<feature type="region of interest" description="Disordered" evidence="14">
    <location>
        <begin position="298"/>
        <end position="329"/>
    </location>
</feature>
<evidence type="ECO:0000256" key="9">
    <source>
        <dbReference type="ARBA" id="ARBA00023125"/>
    </source>
</evidence>
<comment type="similarity">
    <text evidence="12">Belongs to the snail C2H2-type zinc-finger protein family.</text>
</comment>
<evidence type="ECO:0000256" key="2">
    <source>
        <dbReference type="ARBA" id="ARBA00022473"/>
    </source>
</evidence>
<dbReference type="InParanoid" id="A0A2J7R1E8"/>
<dbReference type="SMART" id="SM00355">
    <property type="entry name" value="ZnF_C2H2"/>
    <property type="match status" value="5"/>
</dbReference>
<keyword evidence="2" id="KW-0217">Developmental protein</keyword>
<feature type="domain" description="C2H2-type" evidence="15">
    <location>
        <begin position="691"/>
        <end position="718"/>
    </location>
</feature>
<dbReference type="FunFam" id="3.30.160.60:FF:000043">
    <property type="entry name" value="Scratch family zinc finger 2"/>
    <property type="match status" value="1"/>
</dbReference>
<dbReference type="FunFam" id="3.30.160.60:FF:000085">
    <property type="entry name" value="Snail zinc finger protein"/>
    <property type="match status" value="1"/>
</dbReference>
<keyword evidence="7" id="KW-0862">Zinc</keyword>
<keyword evidence="11" id="KW-0539">Nucleus</keyword>
<dbReference type="PROSITE" id="PS50157">
    <property type="entry name" value="ZINC_FINGER_C2H2_2"/>
    <property type="match status" value="5"/>
</dbReference>
<feature type="domain" description="C2H2-type" evidence="15">
    <location>
        <begin position="637"/>
        <end position="660"/>
    </location>
</feature>
<feature type="compositionally biased region" description="Polar residues" evidence="14">
    <location>
        <begin position="371"/>
        <end position="385"/>
    </location>
</feature>
<dbReference type="FunFam" id="3.30.160.60:FF:000207">
    <property type="entry name" value="zinc finger protein SNAI2"/>
    <property type="match status" value="1"/>
</dbReference>
<keyword evidence="9" id="KW-0238">DNA-binding</keyword>
<feature type="region of interest" description="Disordered" evidence="14">
    <location>
        <begin position="749"/>
        <end position="776"/>
    </location>
</feature>
<dbReference type="InterPro" id="IPR013087">
    <property type="entry name" value="Znf_C2H2_type"/>
</dbReference>
<feature type="compositionally biased region" description="Low complexity" evidence="14">
    <location>
        <begin position="573"/>
        <end position="587"/>
    </location>
</feature>
<feature type="region of interest" description="Disordered" evidence="14">
    <location>
        <begin position="362"/>
        <end position="398"/>
    </location>
</feature>
<keyword evidence="4" id="KW-0479">Metal-binding</keyword>
<protein>
    <submittedName>
        <fullName evidence="16">Protein escargot</fullName>
    </submittedName>
</protein>
<comment type="subcellular location">
    <subcellularLocation>
        <location evidence="1">Nucleus</location>
    </subcellularLocation>
</comment>
<feature type="compositionally biased region" description="Polar residues" evidence="14">
    <location>
        <begin position="493"/>
        <end position="504"/>
    </location>
</feature>
<name>A0A2J7R1E8_9NEOP</name>
<dbReference type="OrthoDB" id="5428132at2759"/>
<feature type="domain" description="C2H2-type" evidence="15">
    <location>
        <begin position="602"/>
        <end position="629"/>
    </location>
</feature>
<dbReference type="GO" id="GO:0008270">
    <property type="term" value="F:zinc ion binding"/>
    <property type="evidence" value="ECO:0007669"/>
    <property type="project" value="UniProtKB-KW"/>
</dbReference>
<evidence type="ECO:0000313" key="16">
    <source>
        <dbReference type="EMBL" id="PNF34656.1"/>
    </source>
</evidence>
<keyword evidence="10" id="KW-0804">Transcription</keyword>
<dbReference type="SUPFAM" id="SSF57667">
    <property type="entry name" value="beta-beta-alpha zinc fingers"/>
    <property type="match status" value="4"/>
</dbReference>
<accession>A0A2J7R1E8</accession>
<dbReference type="FunFam" id="3.30.160.60:FF:001114">
    <property type="entry name" value="Zinc finger protein SNAI2"/>
    <property type="match status" value="1"/>
</dbReference>
<feature type="region of interest" description="Disordered" evidence="14">
    <location>
        <begin position="468"/>
        <end position="504"/>
    </location>
</feature>
<evidence type="ECO:0000256" key="3">
    <source>
        <dbReference type="ARBA" id="ARBA00022491"/>
    </source>
</evidence>
<feature type="compositionally biased region" description="Acidic residues" evidence="14">
    <location>
        <begin position="309"/>
        <end position="322"/>
    </location>
</feature>
<evidence type="ECO:0000256" key="4">
    <source>
        <dbReference type="ARBA" id="ARBA00022723"/>
    </source>
</evidence>
<feature type="compositionally biased region" description="Low complexity" evidence="14">
    <location>
        <begin position="749"/>
        <end position="761"/>
    </location>
</feature>
<keyword evidence="6 13" id="KW-0863">Zinc-finger</keyword>
<dbReference type="GO" id="GO:0055059">
    <property type="term" value="P:asymmetric neuroblast division"/>
    <property type="evidence" value="ECO:0007669"/>
    <property type="project" value="UniProtKB-ARBA"/>
</dbReference>
<evidence type="ECO:0000256" key="1">
    <source>
        <dbReference type="ARBA" id="ARBA00004123"/>
    </source>
</evidence>
<dbReference type="STRING" id="105785.A0A2J7R1E8"/>
<dbReference type="GO" id="GO:2000177">
    <property type="term" value="P:regulation of neural precursor cell proliferation"/>
    <property type="evidence" value="ECO:0007669"/>
    <property type="project" value="UniProtKB-ARBA"/>
</dbReference>
<comment type="caution">
    <text evidence="16">The sequence shown here is derived from an EMBL/GenBank/DDBJ whole genome shotgun (WGS) entry which is preliminary data.</text>
</comment>
<dbReference type="Gene3D" id="3.30.420.10">
    <property type="entry name" value="Ribonuclease H-like superfamily/Ribonuclease H"/>
    <property type="match status" value="1"/>
</dbReference>
<gene>
    <name evidence="16" type="primary">esg</name>
    <name evidence="16" type="ORF">B7P43_G05711</name>
</gene>
<keyword evidence="5" id="KW-0677">Repeat</keyword>
<dbReference type="PROSITE" id="PS00028">
    <property type="entry name" value="ZINC_FINGER_C2H2_1"/>
    <property type="match status" value="4"/>
</dbReference>
<evidence type="ECO:0000256" key="13">
    <source>
        <dbReference type="PROSITE-ProRule" id="PRU00042"/>
    </source>
</evidence>
<dbReference type="InterPro" id="IPR036397">
    <property type="entry name" value="RNaseH_sf"/>
</dbReference>
<dbReference type="GO" id="GO:0060562">
    <property type="term" value="P:epithelial tube morphogenesis"/>
    <property type="evidence" value="ECO:0007669"/>
    <property type="project" value="UniProtKB-ARBA"/>
</dbReference>
<dbReference type="PANTHER" id="PTHR45913:SF5">
    <property type="entry name" value="GENERAL TRANSCRIPTION FACTOR II-I REPEAT DOMAIN-CONTAINING PROTEIN 2A-LIKE PROTEIN"/>
    <property type="match status" value="1"/>
</dbReference>
<dbReference type="Pfam" id="PF00096">
    <property type="entry name" value="zf-C2H2"/>
    <property type="match status" value="5"/>
</dbReference>
<feature type="compositionally biased region" description="Low complexity" evidence="14">
    <location>
        <begin position="545"/>
        <end position="555"/>
    </location>
</feature>
<sequence>MDSAYGDLLLHTEVRWLSRGKCLVRFFELRHEIATILREEVTNSAKLQSDLEDVEILRNLAFLTDITQHLNVLNLQLQGKKQTICQMVGFVDSFRKKLHLFKSALDKNNVLHFPCCRKLSEEEGLEFRDYTEIIEDLSSEFDRRFNDFESFRPDISLFSNPIHCDIESQPGHLQLELCELQCDPSLNTSQLNNNNNNLIRQLDGEQLNYPGRWVGRGVKFAWPPRSPDLTPLDIFLCGYTKDQVYSQRENRLDERKARITAAIANVTASLAIGGEYAGVIMPRSFLIKKNNYSNCPLKKRPVPLYKEPQEEEGKDVPDDNSEPENLSTKPEDLSLTASQHNYPHKAITPPPGVALITAKRTPLSERPDAVTSGTTSLNHGTTTSPHHSHYLGKTSGGPLEPLNLNTPAESHHHHHHHYASSPTSWHRGVAPHYPPPYLTFNYPYPPPAEMYSSHHQYAPSIYPVSPARSSPLMGHTHPHHHQEQQLSPYAPRDSSNSPPHHMFTSSTLRAPVSVVASLPQRQHQAASELPKLYMPYQATEHCGLSPTSSVASSSSNTVFQSLSPPPVTPEDLSSPGSVSSGSSSAGSTGAGKKRKEGVVPRYQCPDCSKSYSTYSGLSKHQQFHCAATAGSETKKSFSCKYCEKVYVSLGALKMHIRTHTLPCKCKLCGKAFSRPWLLQGHIRTHTGEKPFSCPHCNRAFADRSNLRAHLQTHSDVKKYSCSTCSKTFSRMSLLTKHVDGGCPGTNTAAASVPPSALSPSAQRDSSSGDEAKPTSPAFFVKHFPPFL</sequence>
<evidence type="ECO:0000256" key="10">
    <source>
        <dbReference type="ARBA" id="ARBA00023163"/>
    </source>
</evidence>
<dbReference type="InterPro" id="IPR036236">
    <property type="entry name" value="Znf_C2H2_sf"/>
</dbReference>
<dbReference type="GO" id="GO:0005634">
    <property type="term" value="C:nucleus"/>
    <property type="evidence" value="ECO:0007669"/>
    <property type="project" value="UniProtKB-SubCell"/>
</dbReference>
<feature type="domain" description="C2H2-type" evidence="15">
    <location>
        <begin position="663"/>
        <end position="690"/>
    </location>
</feature>
<evidence type="ECO:0000256" key="12">
    <source>
        <dbReference type="ARBA" id="ARBA00037948"/>
    </source>
</evidence>
<dbReference type="EMBL" id="NEVH01008207">
    <property type="protein sequence ID" value="PNF34656.1"/>
    <property type="molecule type" value="Genomic_DNA"/>
</dbReference>
<feature type="domain" description="C2H2-type" evidence="15">
    <location>
        <begin position="719"/>
        <end position="737"/>
    </location>
</feature>
<reference evidence="16 17" key="1">
    <citation type="submission" date="2017-12" db="EMBL/GenBank/DDBJ databases">
        <title>Hemimetabolous genomes reveal molecular basis of termite eusociality.</title>
        <authorList>
            <person name="Harrison M.C."/>
            <person name="Jongepier E."/>
            <person name="Robertson H.M."/>
            <person name="Arning N."/>
            <person name="Bitard-Feildel T."/>
            <person name="Chao H."/>
            <person name="Childers C.P."/>
            <person name="Dinh H."/>
            <person name="Doddapaneni H."/>
            <person name="Dugan S."/>
            <person name="Gowin J."/>
            <person name="Greiner C."/>
            <person name="Han Y."/>
            <person name="Hu H."/>
            <person name="Hughes D.S.T."/>
            <person name="Huylmans A.-K."/>
            <person name="Kemena C."/>
            <person name="Kremer L.P.M."/>
            <person name="Lee S.L."/>
            <person name="Lopez-Ezquerra A."/>
            <person name="Mallet L."/>
            <person name="Monroy-Kuhn J.M."/>
            <person name="Moser A."/>
            <person name="Murali S.C."/>
            <person name="Muzny D.M."/>
            <person name="Otani S."/>
            <person name="Piulachs M.-D."/>
            <person name="Poelchau M."/>
            <person name="Qu J."/>
            <person name="Schaub F."/>
            <person name="Wada-Katsumata A."/>
            <person name="Worley K.C."/>
            <person name="Xie Q."/>
            <person name="Ylla G."/>
            <person name="Poulsen M."/>
            <person name="Gibbs R.A."/>
            <person name="Schal C."/>
            <person name="Richards S."/>
            <person name="Belles X."/>
            <person name="Korb J."/>
            <person name="Bornberg-Bauer E."/>
        </authorList>
    </citation>
    <scope>NUCLEOTIDE SEQUENCE [LARGE SCALE GENOMIC DNA]</scope>
    <source>
        <tissue evidence="16">Whole body</tissue>
    </source>
</reference>
<dbReference type="Proteomes" id="UP000235965">
    <property type="component" value="Unassembled WGS sequence"/>
</dbReference>
<organism evidence="16 17">
    <name type="scientific">Cryptotermes secundus</name>
    <dbReference type="NCBI Taxonomy" id="105785"/>
    <lineage>
        <taxon>Eukaryota</taxon>
        <taxon>Metazoa</taxon>
        <taxon>Ecdysozoa</taxon>
        <taxon>Arthropoda</taxon>
        <taxon>Hexapoda</taxon>
        <taxon>Insecta</taxon>
        <taxon>Pterygota</taxon>
        <taxon>Neoptera</taxon>
        <taxon>Polyneoptera</taxon>
        <taxon>Dictyoptera</taxon>
        <taxon>Blattodea</taxon>
        <taxon>Blattoidea</taxon>
        <taxon>Termitoidae</taxon>
        <taxon>Kalotermitidae</taxon>
        <taxon>Cryptotermitinae</taxon>
        <taxon>Cryptotermes</taxon>
    </lineage>
</organism>
<evidence type="ECO:0000256" key="7">
    <source>
        <dbReference type="ARBA" id="ARBA00022833"/>
    </source>
</evidence>
<dbReference type="PANTHER" id="PTHR45913">
    <property type="entry name" value="EPM2A-INTERACTING PROTEIN 1"/>
    <property type="match status" value="1"/>
</dbReference>
<dbReference type="FunCoup" id="A0A2J7R1E8">
    <property type="interactions" value="21"/>
</dbReference>
<keyword evidence="8" id="KW-0805">Transcription regulation</keyword>
<dbReference type="GO" id="GO:0000977">
    <property type="term" value="F:RNA polymerase II transcription regulatory region sequence-specific DNA binding"/>
    <property type="evidence" value="ECO:0007669"/>
    <property type="project" value="UniProtKB-ARBA"/>
</dbReference>
<dbReference type="GO" id="GO:0007417">
    <property type="term" value="P:central nervous system development"/>
    <property type="evidence" value="ECO:0007669"/>
    <property type="project" value="UniProtKB-ARBA"/>
</dbReference>
<dbReference type="Gene3D" id="3.30.160.60">
    <property type="entry name" value="Classic Zinc Finger"/>
    <property type="match status" value="4"/>
</dbReference>